<accession>D2R614</accession>
<gene>
    <name evidence="1" type="ordered locus">Psta_4455</name>
</gene>
<dbReference type="EMBL" id="CP001848">
    <property type="protein sequence ID" value="ADB19099.1"/>
    <property type="molecule type" value="Genomic_DNA"/>
</dbReference>
<name>D2R614_PIRSD</name>
<evidence type="ECO:0000313" key="1">
    <source>
        <dbReference type="EMBL" id="ADB19099.1"/>
    </source>
</evidence>
<evidence type="ECO:0000313" key="2">
    <source>
        <dbReference type="Proteomes" id="UP000001887"/>
    </source>
</evidence>
<dbReference type="HOGENOM" id="CLU_2570848_0_0_0"/>
<sequence length="81" mass="9155">MSLAPVEPPVRLRKREQSYLGIQRDKALCVINIDELTRPETPRPCRPKAHRPEARLGLVSQLAGEHLGQSCFPGEGRLEER</sequence>
<organism evidence="1 2">
    <name type="scientific">Pirellula staleyi (strain ATCC 27377 / DSM 6068 / ICPB 4128)</name>
    <name type="common">Pirella staleyi</name>
    <dbReference type="NCBI Taxonomy" id="530564"/>
    <lineage>
        <taxon>Bacteria</taxon>
        <taxon>Pseudomonadati</taxon>
        <taxon>Planctomycetota</taxon>
        <taxon>Planctomycetia</taxon>
        <taxon>Pirellulales</taxon>
        <taxon>Pirellulaceae</taxon>
        <taxon>Pirellula</taxon>
    </lineage>
</organism>
<keyword evidence="2" id="KW-1185">Reference proteome</keyword>
<proteinExistence type="predicted"/>
<dbReference type="KEGG" id="psl:Psta_4455"/>
<reference evidence="1 2" key="1">
    <citation type="journal article" date="2009" name="Stand. Genomic Sci.">
        <title>Complete genome sequence of Pirellula staleyi type strain (ATCC 27377).</title>
        <authorList>
            <person name="Clum A."/>
            <person name="Tindall B.J."/>
            <person name="Sikorski J."/>
            <person name="Ivanova N."/>
            <person name="Mavrommatis K."/>
            <person name="Lucas S."/>
            <person name="Glavina del Rio T."/>
            <person name="Nolan M."/>
            <person name="Chen F."/>
            <person name="Tice H."/>
            <person name="Pitluck S."/>
            <person name="Cheng J.F."/>
            <person name="Chertkov O."/>
            <person name="Brettin T."/>
            <person name="Han C."/>
            <person name="Detter J.C."/>
            <person name="Kuske C."/>
            <person name="Bruce D."/>
            <person name="Goodwin L."/>
            <person name="Ovchinikova G."/>
            <person name="Pati A."/>
            <person name="Mikhailova N."/>
            <person name="Chen A."/>
            <person name="Palaniappan K."/>
            <person name="Land M."/>
            <person name="Hauser L."/>
            <person name="Chang Y.J."/>
            <person name="Jeffries C.D."/>
            <person name="Chain P."/>
            <person name="Rohde M."/>
            <person name="Goker M."/>
            <person name="Bristow J."/>
            <person name="Eisen J.A."/>
            <person name="Markowitz V."/>
            <person name="Hugenholtz P."/>
            <person name="Kyrpides N.C."/>
            <person name="Klenk H.P."/>
            <person name="Lapidus A."/>
        </authorList>
    </citation>
    <scope>NUCLEOTIDE SEQUENCE [LARGE SCALE GENOMIC DNA]</scope>
    <source>
        <strain evidence="2">ATCC 27377 / DSM 6068 / ICPB 4128</strain>
    </source>
</reference>
<protein>
    <submittedName>
        <fullName evidence="1">Uncharacterized protein</fullName>
    </submittedName>
</protein>
<dbReference type="Proteomes" id="UP000001887">
    <property type="component" value="Chromosome"/>
</dbReference>
<dbReference type="AlphaFoldDB" id="D2R614"/>